<dbReference type="RefSeq" id="XP_025407199.1">
    <property type="nucleotide sequence ID" value="XM_025551414.1"/>
</dbReference>
<evidence type="ECO:0000313" key="3">
    <source>
        <dbReference type="RefSeq" id="XP_025407199.1"/>
    </source>
</evidence>
<reference evidence="3" key="1">
    <citation type="submission" date="2025-08" db="UniProtKB">
        <authorList>
            <consortium name="RefSeq"/>
        </authorList>
    </citation>
    <scope>IDENTIFICATION</scope>
    <source>
        <tissue evidence="3">Whole body</tissue>
    </source>
</reference>
<evidence type="ECO:0000313" key="2">
    <source>
        <dbReference type="Proteomes" id="UP000694846"/>
    </source>
</evidence>
<dbReference type="AlphaFoldDB" id="A0A8B8F8N5"/>
<keyword evidence="2" id="KW-1185">Reference proteome</keyword>
<dbReference type="PANTHER" id="PTHR47272:SF1">
    <property type="entry name" value="PIGGYBAC TRANSPOSABLE ELEMENT-DERIVED PROTEIN 3-LIKE"/>
    <property type="match status" value="1"/>
</dbReference>
<protein>
    <submittedName>
        <fullName evidence="3">PiggyBac transposable element-derived protein 3-like</fullName>
    </submittedName>
</protein>
<dbReference type="InterPro" id="IPR029526">
    <property type="entry name" value="PGBD"/>
</dbReference>
<dbReference type="OrthoDB" id="123207at2759"/>
<feature type="domain" description="PiggyBac transposable element-derived protein" evidence="1">
    <location>
        <begin position="111"/>
        <end position="318"/>
    </location>
</feature>
<gene>
    <name evidence="3" type="primary">LOC112681150</name>
</gene>
<evidence type="ECO:0000259" key="1">
    <source>
        <dbReference type="Pfam" id="PF13843"/>
    </source>
</evidence>
<organism evidence="2 3">
    <name type="scientific">Sipha flava</name>
    <name type="common">yellow sugarcane aphid</name>
    <dbReference type="NCBI Taxonomy" id="143950"/>
    <lineage>
        <taxon>Eukaryota</taxon>
        <taxon>Metazoa</taxon>
        <taxon>Ecdysozoa</taxon>
        <taxon>Arthropoda</taxon>
        <taxon>Hexapoda</taxon>
        <taxon>Insecta</taxon>
        <taxon>Pterygota</taxon>
        <taxon>Neoptera</taxon>
        <taxon>Paraneoptera</taxon>
        <taxon>Hemiptera</taxon>
        <taxon>Sternorrhyncha</taxon>
        <taxon>Aphidomorpha</taxon>
        <taxon>Aphidoidea</taxon>
        <taxon>Aphididae</taxon>
        <taxon>Sipha</taxon>
    </lineage>
</organism>
<dbReference type="Proteomes" id="UP000694846">
    <property type="component" value="Unplaced"/>
</dbReference>
<name>A0A8B8F8N5_9HEMI</name>
<accession>A0A8B8F8N5</accession>
<dbReference type="Pfam" id="PF13843">
    <property type="entry name" value="DDE_Tnp_1_7"/>
    <property type="match status" value="1"/>
</dbReference>
<proteinExistence type="predicted"/>
<sequence length="318" mass="36857">MLREDDILALLGDGNVSDIGELDSGDESEDFFPEAELTELLNEFENNDGNFENENEYNVVGKTFETTKKCDIRWARKPFAQPRLHLENLDQPIYPILLRSPLEYFISKQISRFKPTNINEMKIFIGIHIIMGSLKYPRVRLYWEDNFQINIIARNMTRDRFFALRTNFHIIDNNSISKENKDKFIKVRPLFDAVLKKCNSLPLEQDLCVDEQMVPFKGQLSIKQYMKGKPIKWGVKIFLLCGGKSGMAYNFMLFQGYSELDSNLVKSVGSGGSVVLHLTQNVPPNRHFLYFDNYFSSFGLFERLQQLNIYAVGTIRSN</sequence>
<dbReference type="PANTHER" id="PTHR47272">
    <property type="entry name" value="DDE_TNP_1_7 DOMAIN-CONTAINING PROTEIN"/>
    <property type="match status" value="1"/>
</dbReference>
<dbReference type="GeneID" id="112681150"/>